<dbReference type="Gene3D" id="1.20.970.10">
    <property type="entry name" value="Transferase, Pyrimidine Nucleoside Phosphorylase, Chain C"/>
    <property type="match status" value="1"/>
</dbReference>
<dbReference type="Gene3D" id="3.90.1170.30">
    <property type="entry name" value="Pyrimidine nucleoside phosphorylase-like, C-terminal domain"/>
    <property type="match status" value="1"/>
</dbReference>
<dbReference type="SUPFAM" id="SSF54680">
    <property type="entry name" value="Pyrimidine nucleoside phosphorylase C-terminal domain"/>
    <property type="match status" value="1"/>
</dbReference>
<accession>A0ABR6M808</accession>
<feature type="domain" description="Pyrimidine nucleoside phosphorylase C-terminal" evidence="5">
    <location>
        <begin position="320"/>
        <end position="394"/>
    </location>
</feature>
<dbReference type="SUPFAM" id="SSF47648">
    <property type="entry name" value="Nucleoside phosphorylase/phosphoribosyltransferase N-terminal domain"/>
    <property type="match status" value="1"/>
</dbReference>
<evidence type="ECO:0000313" key="6">
    <source>
        <dbReference type="EMBL" id="MBB5111518.1"/>
    </source>
</evidence>
<name>A0ABR6M808_MICEC</name>
<evidence type="ECO:0000259" key="5">
    <source>
        <dbReference type="SMART" id="SM00941"/>
    </source>
</evidence>
<dbReference type="SUPFAM" id="SSF52418">
    <property type="entry name" value="Nucleoside phosphorylase/phosphoribosyltransferase catalytic domain"/>
    <property type="match status" value="1"/>
</dbReference>
<evidence type="ECO:0000256" key="1">
    <source>
        <dbReference type="ARBA" id="ARBA00006915"/>
    </source>
</evidence>
<dbReference type="EC" id="2.4.2.4" evidence="6"/>
<comment type="caution">
    <text evidence="6">The sequence shown here is derived from an EMBL/GenBank/DDBJ whole genome shotgun (WGS) entry which is preliminary data.</text>
</comment>
<dbReference type="PANTHER" id="PTHR10515:SF0">
    <property type="entry name" value="THYMIDINE PHOSPHORYLASE"/>
    <property type="match status" value="1"/>
</dbReference>
<keyword evidence="7" id="KW-1185">Reference proteome</keyword>
<comment type="subunit">
    <text evidence="2">Homodimer.</text>
</comment>
<dbReference type="InterPro" id="IPR035902">
    <property type="entry name" value="Nuc_phospho_transferase"/>
</dbReference>
<dbReference type="InterPro" id="IPR036566">
    <property type="entry name" value="PYNP-like_C_sf"/>
</dbReference>
<dbReference type="InterPro" id="IPR000312">
    <property type="entry name" value="Glycosyl_Trfase_fam3"/>
</dbReference>
<dbReference type="Proteomes" id="UP000618986">
    <property type="component" value="Unassembled WGS sequence"/>
</dbReference>
<dbReference type="InterPro" id="IPR013102">
    <property type="entry name" value="PYNP_C"/>
</dbReference>
<gene>
    <name evidence="6" type="ORF">FHU28_001357</name>
</gene>
<dbReference type="Pfam" id="PF02885">
    <property type="entry name" value="Glycos_trans_3N"/>
    <property type="match status" value="1"/>
</dbReference>
<evidence type="ECO:0000256" key="3">
    <source>
        <dbReference type="ARBA" id="ARBA00022676"/>
    </source>
</evidence>
<protein>
    <submittedName>
        <fullName evidence="6">Thymidine phosphorylase</fullName>
        <ecNumber evidence="6">2.4.2.4</ecNumber>
    </submittedName>
</protein>
<dbReference type="InterPro" id="IPR017459">
    <property type="entry name" value="Glycosyl_Trfase_fam3_N_dom"/>
</dbReference>
<evidence type="ECO:0000313" key="7">
    <source>
        <dbReference type="Proteomes" id="UP000618986"/>
    </source>
</evidence>
<proteinExistence type="inferred from homology"/>
<evidence type="ECO:0000256" key="2">
    <source>
        <dbReference type="ARBA" id="ARBA00011738"/>
    </source>
</evidence>
<keyword evidence="4 6" id="KW-0808">Transferase</keyword>
<dbReference type="SMART" id="SM00941">
    <property type="entry name" value="PYNP_C"/>
    <property type="match status" value="1"/>
</dbReference>
<dbReference type="PIRSF" id="PIRSF000478">
    <property type="entry name" value="TP_PyNP"/>
    <property type="match status" value="1"/>
</dbReference>
<dbReference type="Gene3D" id="3.40.1030.10">
    <property type="entry name" value="Nucleoside phosphorylase/phosphoribosyltransferase catalytic domain"/>
    <property type="match status" value="1"/>
</dbReference>
<dbReference type="Pfam" id="PF00591">
    <property type="entry name" value="Glycos_transf_3"/>
    <property type="match status" value="1"/>
</dbReference>
<sequence>MLSEGQIDWVVDAYTKGLVADEQMSALAMAILLRGMTAPEIARWTAAMIASGERLDLSPVARPTVDKHSTGGVGDKITLPLTPLVAACGAAVPQLSGRGLGHTGGTLDKLESIPGWRAALTNDEFIAQLRDVGAVICAAGDGLAPADRKLYALRDVTGTVEAIPLIASSIMSKKIAEGTGALVLDVKVGSGAFMKNAGDARELARTMVELGGAHGVRTVALLTDMSTPLGLAVGNAVEVTESVEVLAGGGPADVVELTLALAREMLHAAGLPDADPEAALRDGRAMDSWRTMIRAQGGDPDAPMPTANEVEVVTAAEDGWVAEMDAYAIGVAAWRLGAGRARKEDPVSIPSGVVLHKRRGDRVRVGDPLFELRAEHAERIPAALAEAREAVRIAPDAPEATPLVIERIG</sequence>
<dbReference type="InterPro" id="IPR036320">
    <property type="entry name" value="Glycosyl_Trfase_fam3_N_dom_sf"/>
</dbReference>
<comment type="similarity">
    <text evidence="1">Belongs to the thymidine/pyrimidine-nucleoside phosphorylase family.</text>
</comment>
<dbReference type="NCBIfam" id="NF004490">
    <property type="entry name" value="PRK05820.1"/>
    <property type="match status" value="1"/>
</dbReference>
<dbReference type="Pfam" id="PF07831">
    <property type="entry name" value="PYNP_C"/>
    <property type="match status" value="1"/>
</dbReference>
<keyword evidence="3 6" id="KW-0328">Glycosyltransferase</keyword>
<dbReference type="InterPro" id="IPR018090">
    <property type="entry name" value="Pyrmidine_PPas_bac/euk"/>
</dbReference>
<dbReference type="InterPro" id="IPR000053">
    <property type="entry name" value="Thymidine/pyrmidine_PPase"/>
</dbReference>
<dbReference type="NCBIfam" id="TIGR02644">
    <property type="entry name" value="Y_phosphoryl"/>
    <property type="match status" value="1"/>
</dbReference>
<dbReference type="EMBL" id="JACHJC010000001">
    <property type="protein sequence ID" value="MBB5111518.1"/>
    <property type="molecule type" value="Genomic_DNA"/>
</dbReference>
<dbReference type="PANTHER" id="PTHR10515">
    <property type="entry name" value="THYMIDINE PHOSPHORYLASE"/>
    <property type="match status" value="1"/>
</dbReference>
<reference evidence="6 7" key="1">
    <citation type="submission" date="2020-08" db="EMBL/GenBank/DDBJ databases">
        <title>Sequencing the genomes of 1000 actinobacteria strains.</title>
        <authorList>
            <person name="Klenk H.-P."/>
        </authorList>
    </citation>
    <scope>NUCLEOTIDE SEQUENCE [LARGE SCALE GENOMIC DNA]</scope>
    <source>
        <strain evidence="6 7">DSM 43036</strain>
    </source>
</reference>
<dbReference type="PROSITE" id="PS00647">
    <property type="entry name" value="THYMID_PHOSPHORYLASE"/>
    <property type="match status" value="1"/>
</dbReference>
<evidence type="ECO:0000256" key="4">
    <source>
        <dbReference type="ARBA" id="ARBA00022679"/>
    </source>
</evidence>
<dbReference type="GO" id="GO:0009032">
    <property type="term" value="F:thymidine phosphorylase activity"/>
    <property type="evidence" value="ECO:0007669"/>
    <property type="project" value="UniProtKB-EC"/>
</dbReference>
<organism evidence="6 7">
    <name type="scientific">Micromonospora echinospora</name>
    <name type="common">Micromonospora purpurea</name>
    <dbReference type="NCBI Taxonomy" id="1877"/>
    <lineage>
        <taxon>Bacteria</taxon>
        <taxon>Bacillati</taxon>
        <taxon>Actinomycetota</taxon>
        <taxon>Actinomycetes</taxon>
        <taxon>Micromonosporales</taxon>
        <taxon>Micromonosporaceae</taxon>
        <taxon>Micromonospora</taxon>
    </lineage>
</organism>
<dbReference type="InterPro" id="IPR017872">
    <property type="entry name" value="Pyrmidine_PPase_CS"/>
</dbReference>